<sequence>MIPEKHGRTIRSFAVAMQWASQADCQPQFALCIGRRRGWNRRCQNTKARSPCSDAPPSGGGWSAGCSCLSAGMWSGNSSSGGCPADEAGRISQPRYNGYNGECAMPLYISDDAVNDLAERPAALTGENKTEAVRSASEKPIEALQKIGTLQERVAPINARARAAGIVADGSDDKALMDDLSGGL</sequence>
<dbReference type="InterPro" id="IPR011660">
    <property type="entry name" value="VapB-like"/>
</dbReference>
<proteinExistence type="predicted"/>
<dbReference type="AlphaFoldDB" id="A0A4U0YSL1"/>
<gene>
    <name evidence="1" type="ORF">FAZ78_21900</name>
</gene>
<name>A0A4U0YSL1_9RHOB</name>
<dbReference type="EMBL" id="SWAU01000336">
    <property type="protein sequence ID" value="TKA94518.1"/>
    <property type="molecule type" value="Genomic_DNA"/>
</dbReference>
<evidence type="ECO:0000313" key="2">
    <source>
        <dbReference type="Proteomes" id="UP000306340"/>
    </source>
</evidence>
<evidence type="ECO:0000313" key="1">
    <source>
        <dbReference type="EMBL" id="TKA94518.1"/>
    </source>
</evidence>
<comment type="caution">
    <text evidence="1">The sequence shown here is derived from an EMBL/GenBank/DDBJ whole genome shotgun (WGS) entry which is preliminary data.</text>
</comment>
<protein>
    <submittedName>
        <fullName evidence="1">Uncharacterized protein</fullName>
    </submittedName>
</protein>
<dbReference type="Pfam" id="PF07704">
    <property type="entry name" value="PSK_trans_fac"/>
    <property type="match status" value="1"/>
</dbReference>
<reference evidence="1 2" key="1">
    <citation type="submission" date="2019-04" db="EMBL/GenBank/DDBJ databases">
        <title>Crypto-aerobic microbial life in anoxic (sulfidic) marine sediments.</title>
        <authorList>
            <person name="Bhattacharya S."/>
            <person name="Roy C."/>
            <person name="Mondal N."/>
            <person name="Sarkar J."/>
            <person name="Mandal S."/>
            <person name="Rameez M.J."/>
            <person name="Ghosh W."/>
        </authorList>
    </citation>
    <scope>NUCLEOTIDE SEQUENCE [LARGE SCALE GENOMIC DNA]</scope>
    <source>
        <strain evidence="1 2">SBBC</strain>
    </source>
</reference>
<dbReference type="Proteomes" id="UP000306340">
    <property type="component" value="Unassembled WGS sequence"/>
</dbReference>
<organism evidence="1 2">
    <name type="scientific">Cereibacter changlensis</name>
    <dbReference type="NCBI Taxonomy" id="402884"/>
    <lineage>
        <taxon>Bacteria</taxon>
        <taxon>Pseudomonadati</taxon>
        <taxon>Pseudomonadota</taxon>
        <taxon>Alphaproteobacteria</taxon>
        <taxon>Rhodobacterales</taxon>
        <taxon>Paracoccaceae</taxon>
        <taxon>Cereibacter</taxon>
    </lineage>
</organism>
<accession>A0A4U0YSL1</accession>